<organism evidence="2 3">
    <name type="scientific">Liparis tanakae</name>
    <name type="common">Tanaka's snailfish</name>
    <dbReference type="NCBI Taxonomy" id="230148"/>
    <lineage>
        <taxon>Eukaryota</taxon>
        <taxon>Metazoa</taxon>
        <taxon>Chordata</taxon>
        <taxon>Craniata</taxon>
        <taxon>Vertebrata</taxon>
        <taxon>Euteleostomi</taxon>
        <taxon>Actinopterygii</taxon>
        <taxon>Neopterygii</taxon>
        <taxon>Teleostei</taxon>
        <taxon>Neoteleostei</taxon>
        <taxon>Acanthomorphata</taxon>
        <taxon>Eupercaria</taxon>
        <taxon>Perciformes</taxon>
        <taxon>Cottioidei</taxon>
        <taxon>Cottales</taxon>
        <taxon>Liparidae</taxon>
        <taxon>Liparis</taxon>
    </lineage>
</organism>
<keyword evidence="3" id="KW-1185">Reference proteome</keyword>
<dbReference type="AlphaFoldDB" id="A0A4Z2FUU7"/>
<name>A0A4Z2FUU7_9TELE</name>
<accession>A0A4Z2FUU7</accession>
<evidence type="ECO:0000313" key="3">
    <source>
        <dbReference type="Proteomes" id="UP000314294"/>
    </source>
</evidence>
<comment type="caution">
    <text evidence="2">The sequence shown here is derived from an EMBL/GenBank/DDBJ whole genome shotgun (WGS) entry which is preliminary data.</text>
</comment>
<protein>
    <submittedName>
        <fullName evidence="2">Uncharacterized protein</fullName>
    </submittedName>
</protein>
<reference evidence="2 3" key="1">
    <citation type="submission" date="2019-03" db="EMBL/GenBank/DDBJ databases">
        <title>First draft genome of Liparis tanakae, snailfish: a comprehensive survey of snailfish specific genes.</title>
        <authorList>
            <person name="Kim W."/>
            <person name="Song I."/>
            <person name="Jeong J.-H."/>
            <person name="Kim D."/>
            <person name="Kim S."/>
            <person name="Ryu S."/>
            <person name="Song J.Y."/>
            <person name="Lee S.K."/>
        </authorList>
    </citation>
    <scope>NUCLEOTIDE SEQUENCE [LARGE SCALE GENOMIC DNA]</scope>
    <source>
        <tissue evidence="2">Muscle</tissue>
    </source>
</reference>
<evidence type="ECO:0000313" key="2">
    <source>
        <dbReference type="EMBL" id="TNN44102.1"/>
    </source>
</evidence>
<feature type="region of interest" description="Disordered" evidence="1">
    <location>
        <begin position="1"/>
        <end position="48"/>
    </location>
</feature>
<proteinExistence type="predicted"/>
<gene>
    <name evidence="2" type="ORF">EYF80_045689</name>
</gene>
<dbReference type="Proteomes" id="UP000314294">
    <property type="component" value="Unassembled WGS sequence"/>
</dbReference>
<evidence type="ECO:0000256" key="1">
    <source>
        <dbReference type="SAM" id="MobiDB-lite"/>
    </source>
</evidence>
<sequence length="79" mass="8663">MEGHGDEGAWRRRPSITPSPFFPRTPTKHSRPLTAPGGGGTTSGKHVTNLIQTQIQTQTQTQIQIQIQTQIQIQESGSQ</sequence>
<feature type="compositionally biased region" description="Basic and acidic residues" evidence="1">
    <location>
        <begin position="1"/>
        <end position="10"/>
    </location>
</feature>
<dbReference type="EMBL" id="SRLO01000923">
    <property type="protein sequence ID" value="TNN44102.1"/>
    <property type="molecule type" value="Genomic_DNA"/>
</dbReference>